<feature type="chain" id="PRO_5046232705" evidence="3">
    <location>
        <begin position="30"/>
        <end position="1053"/>
    </location>
</feature>
<keyword evidence="2" id="KW-1134">Transmembrane beta strand</keyword>
<dbReference type="InterPro" id="IPR023996">
    <property type="entry name" value="TonB-dep_OMP_SusC/RagA"/>
</dbReference>
<dbReference type="PANTHER" id="PTHR30069:SF29">
    <property type="entry name" value="HEMOGLOBIN AND HEMOGLOBIN-HAPTOGLOBIN-BINDING PROTEIN 1-RELATED"/>
    <property type="match status" value="1"/>
</dbReference>
<dbReference type="Pfam" id="PF13715">
    <property type="entry name" value="CarbopepD_reg_2"/>
    <property type="match status" value="1"/>
</dbReference>
<evidence type="ECO:0000313" key="5">
    <source>
        <dbReference type="EMBL" id="MCZ4223472.1"/>
    </source>
</evidence>
<dbReference type="InterPro" id="IPR037066">
    <property type="entry name" value="Plug_dom_sf"/>
</dbReference>
<evidence type="ECO:0000313" key="6">
    <source>
        <dbReference type="Proteomes" id="UP001144341"/>
    </source>
</evidence>
<feature type="domain" description="TonB-dependent receptor plug" evidence="4">
    <location>
        <begin position="123"/>
        <end position="231"/>
    </location>
</feature>
<gene>
    <name evidence="5" type="ORF">O0931_09200</name>
</gene>
<dbReference type="InterPro" id="IPR008969">
    <property type="entry name" value="CarboxyPept-like_regulatory"/>
</dbReference>
<dbReference type="Pfam" id="PF07715">
    <property type="entry name" value="Plug"/>
    <property type="match status" value="1"/>
</dbReference>
<keyword evidence="2" id="KW-0472">Membrane</keyword>
<keyword evidence="2" id="KW-0813">Transport</keyword>
<keyword evidence="2" id="KW-0998">Cell outer membrane</keyword>
<comment type="caution">
    <text evidence="5">The sequence shown here is derived from an EMBL/GenBank/DDBJ whole genome shotgun (WGS) entry which is preliminary data.</text>
</comment>
<name>A0ABT4KZ39_9SPHI</name>
<keyword evidence="1 3" id="KW-0732">Signal</keyword>
<keyword evidence="2" id="KW-0812">Transmembrane</keyword>
<dbReference type="InterPro" id="IPR023997">
    <property type="entry name" value="TonB-dep_OMP_SusC/RagA_CS"/>
</dbReference>
<dbReference type="Gene3D" id="2.60.40.1120">
    <property type="entry name" value="Carboxypeptidase-like, regulatory domain"/>
    <property type="match status" value="1"/>
</dbReference>
<evidence type="ECO:0000256" key="1">
    <source>
        <dbReference type="ARBA" id="ARBA00022729"/>
    </source>
</evidence>
<dbReference type="PANTHER" id="PTHR30069">
    <property type="entry name" value="TONB-DEPENDENT OUTER MEMBRANE RECEPTOR"/>
    <property type="match status" value="1"/>
</dbReference>
<dbReference type="RefSeq" id="WP_269415264.1">
    <property type="nucleotide sequence ID" value="NZ_JAPWGL010000002.1"/>
</dbReference>
<protein>
    <submittedName>
        <fullName evidence="5">TonB-dependent receptor</fullName>
    </submittedName>
</protein>
<dbReference type="SUPFAM" id="SSF56935">
    <property type="entry name" value="Porins"/>
    <property type="match status" value="1"/>
</dbReference>
<dbReference type="PROSITE" id="PS52016">
    <property type="entry name" value="TONB_DEPENDENT_REC_3"/>
    <property type="match status" value="1"/>
</dbReference>
<dbReference type="InterPro" id="IPR012910">
    <property type="entry name" value="Plug_dom"/>
</dbReference>
<sequence>MSKTIFTKKHLKTLCAVILAFFVHKQAYAQATLITGQVVDAKTNETIVGASVKVKGSGIGTITDSKGNFSLNASTGAVLQVSYLGYTATEVTITTTKNITVKLVSGDQDLNEVIVIGYGTRKKETLTGSVSQVGAEVFKDRPVTNTALALQGQVPGLVIQRTSARPGNENLNIRIRGESSIVGVGPLIIIDGVPVIGDYELSQINPNDIESVSVLKDASAAIYGARAQGGVILVTTKRGKGKLQINYNGLLNYNTAGIQVPWANMSEWASLYLQTSTQDRVDVNGNAIEFFPQWNKANLERMANGESFDFLQANGVIQHYADNNWQDALYGTSLSNQQNLSVRGATEKTAFAFSLGYADNKSILKTAYDGEKKYTLRANYDYNITSKIKWETGLSFDNRTVKSPRNGIGSGFFDAPVFPVYNIQGQYYDDYGFRNPVAFTREGGTTTNNEGIARFNTRISAEILPGLKLSGTAALTKRDGWKTDYNKTFNLYSWLGDRINSTQYPQPAITESIGNTLYQNYGVYLDYNKTIAKKHNFAVFLGNTAELQDNKAVSATRTNLLFPDLTTLNSASTTTQTNTGTANHAGLTSYIGRFSYDFDKKYIIDFLGRSDASSRFADGYKRSNFYGISGAWIISEEKFFKESLKFINFLKIKGGYGETGGLASLGFYDYLAGVNINGTALFGTTPMLQGTSALSGITTNQRTWERMAKRNIALEFSTLNSRLNASFELFENKNIGMLINIQYPTVLGGSAPTTNSGIFRTRGWDATLNWKDKVGEFSYNIGLLLSDNKNKLVSKQGQDTWAAGKVAQRQGYALNGLFVYKTDGYFTTQAEADAYTAKYTAKAAGNLGVMNGNSKLRAGDLKVVDLDGDGIISATGDGKPGSGDVYYAGDSDPHYTFGTNMGFQYKGFDFSAFFQGIFKQNILRSGNARAPFFRNYLNVNTTYIGKTWTPENPNAEYPRLSFDNNRNNWNWQFNDVNIQNLSYIRLKSMIIGYTLPARISSKVKASRIRFYVSGNDLFEWTSVKDGFDPERGETADNSYPFLRTYSFGLDIGF</sequence>
<feature type="signal peptide" evidence="3">
    <location>
        <begin position="1"/>
        <end position="29"/>
    </location>
</feature>
<dbReference type="InterPro" id="IPR039426">
    <property type="entry name" value="TonB-dep_rcpt-like"/>
</dbReference>
<keyword evidence="6" id="KW-1185">Reference proteome</keyword>
<dbReference type="EMBL" id="JAPWGL010000002">
    <property type="protein sequence ID" value="MCZ4223472.1"/>
    <property type="molecule type" value="Genomic_DNA"/>
</dbReference>
<evidence type="ECO:0000259" key="4">
    <source>
        <dbReference type="Pfam" id="PF07715"/>
    </source>
</evidence>
<dbReference type="NCBIfam" id="TIGR04057">
    <property type="entry name" value="SusC_RagA_signa"/>
    <property type="match status" value="1"/>
</dbReference>
<evidence type="ECO:0000256" key="3">
    <source>
        <dbReference type="SAM" id="SignalP"/>
    </source>
</evidence>
<accession>A0ABT4KZ39</accession>
<keyword evidence="5" id="KW-0675">Receptor</keyword>
<organism evidence="5 6">
    <name type="scientific">Pedobacter rhodius</name>
    <dbReference type="NCBI Taxonomy" id="3004098"/>
    <lineage>
        <taxon>Bacteria</taxon>
        <taxon>Pseudomonadati</taxon>
        <taxon>Bacteroidota</taxon>
        <taxon>Sphingobacteriia</taxon>
        <taxon>Sphingobacteriales</taxon>
        <taxon>Sphingobacteriaceae</taxon>
        <taxon>Pedobacter</taxon>
    </lineage>
</organism>
<dbReference type="Gene3D" id="2.170.130.10">
    <property type="entry name" value="TonB-dependent receptor, plug domain"/>
    <property type="match status" value="1"/>
</dbReference>
<dbReference type="Proteomes" id="UP001144341">
    <property type="component" value="Unassembled WGS sequence"/>
</dbReference>
<comment type="similarity">
    <text evidence="2">Belongs to the TonB-dependent receptor family.</text>
</comment>
<dbReference type="NCBIfam" id="TIGR04056">
    <property type="entry name" value="OMP_RagA_SusC"/>
    <property type="match status" value="1"/>
</dbReference>
<comment type="subcellular location">
    <subcellularLocation>
        <location evidence="2">Cell outer membrane</location>
        <topology evidence="2">Multi-pass membrane protein</topology>
    </subcellularLocation>
</comment>
<evidence type="ECO:0000256" key="2">
    <source>
        <dbReference type="PROSITE-ProRule" id="PRU01360"/>
    </source>
</evidence>
<dbReference type="SUPFAM" id="SSF49464">
    <property type="entry name" value="Carboxypeptidase regulatory domain-like"/>
    <property type="match status" value="1"/>
</dbReference>
<proteinExistence type="inferred from homology"/>
<reference evidence="5" key="1">
    <citation type="submission" date="2022-12" db="EMBL/GenBank/DDBJ databases">
        <title>Genome sequence of SJ11.</title>
        <authorList>
            <person name="Woo H."/>
        </authorList>
    </citation>
    <scope>NUCLEOTIDE SEQUENCE</scope>
    <source>
        <strain evidence="5">SJ11</strain>
    </source>
</reference>